<proteinExistence type="predicted"/>
<dbReference type="Pfam" id="PF14175">
    <property type="entry name" value="YaaC"/>
    <property type="match status" value="1"/>
</dbReference>
<name>A0A0V8JHK6_9BACI</name>
<dbReference type="RefSeq" id="WP_062687290.1">
    <property type="nucleotide sequence ID" value="NZ_KQ758699.1"/>
</dbReference>
<sequence length="325" mass="38818">MSFTYDVWKPYHLFFSAPFSQKYLYNQYNSSSIVDAEQRSFKNCYPFIYYLEHSKNYYQTALKSHTSMQPVLLFYGLSQLLKACLLTKNPVYPENTAVLAHGVSTRKRKKQSYDFLDDEVKIQKNGLFSEVGKELFHMKQLEGQKYTMTELLIHIDEMYSLFNELSPSRASKKVLVGNLNNKELIFPNQIKESYHMDNTRLHLYLQDRFKIDMRMQEINPTLRISFANLHTNLYQCSPLLFNLETSDLHLTTSREQCVYFPEILSHYLILYNLSMISRYETEWWYELLHTYSSKDYPYIMHFLQLTSIKAPYLLFNYLQSQIKKD</sequence>
<comment type="caution">
    <text evidence="1">The sequence shown here is derived from an EMBL/GenBank/DDBJ whole genome shotgun (WGS) entry which is preliminary data.</text>
</comment>
<evidence type="ECO:0008006" key="3">
    <source>
        <dbReference type="Google" id="ProtNLM"/>
    </source>
</evidence>
<gene>
    <name evidence="1" type="ORF">AS180_18610</name>
</gene>
<reference evidence="1 2" key="1">
    <citation type="submission" date="2015-11" db="EMBL/GenBank/DDBJ databases">
        <title>Bacillus caseinolyticus sp nov.</title>
        <authorList>
            <person name="Dastager S.G."/>
            <person name="Mawlankar R."/>
        </authorList>
    </citation>
    <scope>NUCLEOTIDE SEQUENCE [LARGE SCALE GENOMIC DNA]</scope>
    <source>
        <strain evidence="1 2">SGD-V-76</strain>
    </source>
</reference>
<keyword evidence="2" id="KW-1185">Reference proteome</keyword>
<dbReference type="Proteomes" id="UP000053681">
    <property type="component" value="Unassembled WGS sequence"/>
</dbReference>
<organism evidence="1 2">
    <name type="scientific">Priestia veravalensis</name>
    <dbReference type="NCBI Taxonomy" id="1414648"/>
    <lineage>
        <taxon>Bacteria</taxon>
        <taxon>Bacillati</taxon>
        <taxon>Bacillota</taxon>
        <taxon>Bacilli</taxon>
        <taxon>Bacillales</taxon>
        <taxon>Bacillaceae</taxon>
        <taxon>Priestia</taxon>
    </lineage>
</organism>
<protein>
    <recommendedName>
        <fullName evidence="3">YaaC-like Protein</fullName>
    </recommendedName>
</protein>
<dbReference type="EMBL" id="LNQP01000084">
    <property type="protein sequence ID" value="KSU86457.1"/>
    <property type="molecule type" value="Genomic_DNA"/>
</dbReference>
<accession>A0A0V8JHK6</accession>
<dbReference type="AlphaFoldDB" id="A0A0V8JHK6"/>
<dbReference type="InterPro" id="IPR026988">
    <property type="entry name" value="YaaC-like"/>
</dbReference>
<evidence type="ECO:0000313" key="2">
    <source>
        <dbReference type="Proteomes" id="UP000053681"/>
    </source>
</evidence>
<evidence type="ECO:0000313" key="1">
    <source>
        <dbReference type="EMBL" id="KSU86457.1"/>
    </source>
</evidence>